<reference evidence="1 2" key="1">
    <citation type="submission" date="2019-10" db="EMBL/GenBank/DDBJ databases">
        <authorList>
            <person name="Garlena R.A."/>
            <person name="Russell D.A."/>
            <person name="Pope W.H."/>
            <person name="Jacobs-Sera D."/>
            <person name="Hatfull G.F."/>
        </authorList>
    </citation>
    <scope>NUCLEOTIDE SEQUENCE [LARGE SCALE GENOMIC DNA]</scope>
</reference>
<dbReference type="GeneID" id="64766847"/>
<dbReference type="KEGG" id="vg:64766847"/>
<gene>
    <name evidence="1" type="primary">140</name>
    <name evidence="1" type="ORF">SEA_STORMAGEDDON_140</name>
</gene>
<dbReference type="Proteomes" id="UP000423065">
    <property type="component" value="Segment"/>
</dbReference>
<accession>A0A649VR56</accession>
<dbReference type="EMBL" id="MN586040">
    <property type="protein sequence ID" value="QGJ95000.1"/>
    <property type="molecule type" value="Genomic_DNA"/>
</dbReference>
<sequence>MIQVKPIENEMWQVTSNGRWWTVARIRTFTMVGWHIMNETGRTISADGQLGRKLIAAVQAKLEEV</sequence>
<proteinExistence type="predicted"/>
<name>A0A649VR56_9CAUD</name>
<keyword evidence="2" id="KW-1185">Reference proteome</keyword>
<organism evidence="1 2">
    <name type="scientific">Gordonia phage Stormageddon</name>
    <dbReference type="NCBI Taxonomy" id="2656541"/>
    <lineage>
        <taxon>Viruses</taxon>
        <taxon>Duplodnaviria</taxon>
        <taxon>Heunggongvirae</taxon>
        <taxon>Uroviricota</taxon>
        <taxon>Caudoviricetes</taxon>
        <taxon>Stormageddonvirus</taxon>
        <taxon>Stormageddonvirus Stormageddon</taxon>
    </lineage>
</organism>
<evidence type="ECO:0000313" key="2">
    <source>
        <dbReference type="Proteomes" id="UP000423065"/>
    </source>
</evidence>
<dbReference type="RefSeq" id="YP_010059615.1">
    <property type="nucleotide sequence ID" value="NC_054726.1"/>
</dbReference>
<protein>
    <submittedName>
        <fullName evidence="1">Uncharacterized protein</fullName>
    </submittedName>
</protein>
<evidence type="ECO:0000313" key="1">
    <source>
        <dbReference type="EMBL" id="QGJ95000.1"/>
    </source>
</evidence>